<comment type="caution">
    <text evidence="3">The sequence shown here is derived from an EMBL/GenBank/DDBJ whole genome shotgun (WGS) entry which is preliminary data.</text>
</comment>
<dbReference type="EMBL" id="PHRG01000014">
    <property type="protein sequence ID" value="PJO74262.1"/>
    <property type="molecule type" value="Genomic_DNA"/>
</dbReference>
<dbReference type="InterPro" id="IPR036388">
    <property type="entry name" value="WH-like_DNA-bd_sf"/>
</dbReference>
<dbReference type="RefSeq" id="WP_157799540.1">
    <property type="nucleotide sequence ID" value="NZ_PHRG01000014.1"/>
</dbReference>
<proteinExistence type="inferred from homology"/>
<sequence length="38" mass="4329">MSKNIVVKANILIEASYKLDLVEMRLILLAIIEARESK</sequence>
<dbReference type="AlphaFoldDB" id="A0A2H9YNQ0"/>
<feature type="non-terminal residue" evidence="3">
    <location>
        <position position="38"/>
    </location>
</feature>
<dbReference type="Gene3D" id="1.10.10.10">
    <property type="entry name" value="Winged helix-like DNA-binding domain superfamily/Winged helix DNA-binding domain"/>
    <property type="match status" value="1"/>
</dbReference>
<evidence type="ECO:0000313" key="4">
    <source>
        <dbReference type="Proteomes" id="UP000243446"/>
    </source>
</evidence>
<protein>
    <submittedName>
        <fullName evidence="3">RepB family plasmid replication initiator protein</fullName>
    </submittedName>
</protein>
<evidence type="ECO:0000259" key="2">
    <source>
        <dbReference type="Pfam" id="PF01051"/>
    </source>
</evidence>
<dbReference type="Pfam" id="PF01051">
    <property type="entry name" value="Rep3_N"/>
    <property type="match status" value="1"/>
</dbReference>
<organism evidence="3 4">
    <name type="scientific">Acinetobacter pseudolwoffii</name>
    <dbReference type="NCBI Taxonomy" id="2053287"/>
    <lineage>
        <taxon>Bacteria</taxon>
        <taxon>Pseudomonadati</taxon>
        <taxon>Pseudomonadota</taxon>
        <taxon>Gammaproteobacteria</taxon>
        <taxon>Moraxellales</taxon>
        <taxon>Moraxellaceae</taxon>
        <taxon>Acinetobacter</taxon>
    </lineage>
</organism>
<dbReference type="InterPro" id="IPR000525">
    <property type="entry name" value="Initiator_Rep_WH1"/>
</dbReference>
<reference evidence="3 4" key="1">
    <citation type="submission" date="2017-11" db="EMBL/GenBank/DDBJ databases">
        <title>Revising the taxonomy of the Acinetobacter lwoffii group: the description of Acinetobacter pseudolwoffii sp. nov. and emended description of Acinetobacter lwoffii.</title>
        <authorList>
            <person name="Nemec A."/>
            <person name="Radolfova-Krizova L."/>
        </authorList>
    </citation>
    <scope>NUCLEOTIDE SEQUENCE [LARGE SCALE GENOMIC DNA]</scope>
    <source>
        <strain evidence="3 4">ANC 5044</strain>
    </source>
</reference>
<name>A0A2H9YNQ0_9GAMM</name>
<evidence type="ECO:0000313" key="3">
    <source>
        <dbReference type="EMBL" id="PJO74262.1"/>
    </source>
</evidence>
<feature type="domain" description="Initiator Rep protein WH1" evidence="2">
    <location>
        <begin position="5"/>
        <end position="35"/>
    </location>
</feature>
<comment type="similarity">
    <text evidence="1">Belongs to the initiator RepB protein family.</text>
</comment>
<dbReference type="InterPro" id="IPR036390">
    <property type="entry name" value="WH_DNA-bd_sf"/>
</dbReference>
<dbReference type="Proteomes" id="UP000243446">
    <property type="component" value="Unassembled WGS sequence"/>
</dbReference>
<dbReference type="GO" id="GO:0006270">
    <property type="term" value="P:DNA replication initiation"/>
    <property type="evidence" value="ECO:0007669"/>
    <property type="project" value="InterPro"/>
</dbReference>
<dbReference type="SUPFAM" id="SSF46785">
    <property type="entry name" value="Winged helix' DNA-binding domain"/>
    <property type="match status" value="1"/>
</dbReference>
<evidence type="ECO:0000256" key="1">
    <source>
        <dbReference type="ARBA" id="ARBA00038283"/>
    </source>
</evidence>
<accession>A0A2H9YNQ0</accession>
<gene>
    <name evidence="3" type="ORF">CWI32_14335</name>
</gene>
<dbReference type="GO" id="GO:0003887">
    <property type="term" value="F:DNA-directed DNA polymerase activity"/>
    <property type="evidence" value="ECO:0007669"/>
    <property type="project" value="InterPro"/>
</dbReference>